<evidence type="ECO:0000313" key="2">
    <source>
        <dbReference type="EMBL" id="TYK23320.1"/>
    </source>
</evidence>
<organism evidence="2 4">
    <name type="scientific">Cucumis melo var. makuwa</name>
    <name type="common">Oriental melon</name>
    <dbReference type="NCBI Taxonomy" id="1194695"/>
    <lineage>
        <taxon>Eukaryota</taxon>
        <taxon>Viridiplantae</taxon>
        <taxon>Streptophyta</taxon>
        <taxon>Embryophyta</taxon>
        <taxon>Tracheophyta</taxon>
        <taxon>Spermatophyta</taxon>
        <taxon>Magnoliopsida</taxon>
        <taxon>eudicotyledons</taxon>
        <taxon>Gunneridae</taxon>
        <taxon>Pentapetalae</taxon>
        <taxon>rosids</taxon>
        <taxon>fabids</taxon>
        <taxon>Cucurbitales</taxon>
        <taxon>Cucurbitaceae</taxon>
        <taxon>Benincaseae</taxon>
        <taxon>Cucumis</taxon>
    </lineage>
</organism>
<dbReference type="AlphaFoldDB" id="A0A5D3DIX1"/>
<comment type="caution">
    <text evidence="2">The sequence shown here is derived from an EMBL/GenBank/DDBJ whole genome shotgun (WGS) entry which is preliminary data.</text>
</comment>
<reference evidence="3 4" key="1">
    <citation type="submission" date="2019-08" db="EMBL/GenBank/DDBJ databases">
        <title>Draft genome sequences of two oriental melons (Cucumis melo L. var makuwa).</title>
        <authorList>
            <person name="Kwon S.-Y."/>
        </authorList>
    </citation>
    <scope>NUCLEOTIDE SEQUENCE [LARGE SCALE GENOMIC DNA]</scope>
    <source>
        <strain evidence="4">cv. Chang Bougi</strain>
        <strain evidence="3">cv. SW 3</strain>
        <tissue evidence="2">Leaf</tissue>
    </source>
</reference>
<proteinExistence type="predicted"/>
<evidence type="ECO:0000313" key="1">
    <source>
        <dbReference type="EMBL" id="KAA0046633.1"/>
    </source>
</evidence>
<accession>A0A5D3DIX1</accession>
<name>A0A5D3DIX1_CUCMM</name>
<evidence type="ECO:0000313" key="4">
    <source>
        <dbReference type="Proteomes" id="UP000321947"/>
    </source>
</evidence>
<evidence type="ECO:0000313" key="3">
    <source>
        <dbReference type="Proteomes" id="UP000321393"/>
    </source>
</evidence>
<dbReference type="Proteomes" id="UP000321947">
    <property type="component" value="Unassembled WGS sequence"/>
</dbReference>
<protein>
    <submittedName>
        <fullName evidence="2">Uncharacterized protein</fullName>
    </submittedName>
</protein>
<sequence length="189" mass="21126">MTPPSAIQLLMGDDRAFVVRSIILIHRLGRDDRAPSLFREVPSSTFIIWRGDNVVSDPTSTGGRSGFCVRSIVLELSDTFAVWKGDSTVNDPTFTKGRSGFFCQIHCPGRSDQAHSSFGVVTMSSAIQLILGEDRAFAVRSTVLVEAIGHLRRLERWPCRQRSNLYWGTIRLLPSDPSLWLERSDTFVV</sequence>
<dbReference type="EMBL" id="SSTE01013916">
    <property type="protein sequence ID" value="KAA0046633.1"/>
    <property type="molecule type" value="Genomic_DNA"/>
</dbReference>
<dbReference type="EMBL" id="SSTD01004586">
    <property type="protein sequence ID" value="TYK23320.1"/>
    <property type="molecule type" value="Genomic_DNA"/>
</dbReference>
<dbReference type="Proteomes" id="UP000321393">
    <property type="component" value="Unassembled WGS sequence"/>
</dbReference>
<gene>
    <name evidence="2" type="ORF">E5676_scaffold142G003790</name>
    <name evidence="1" type="ORF">E6C27_scaffold178G00070</name>
</gene>